<dbReference type="Proteomes" id="UP001057753">
    <property type="component" value="Unassembled WGS sequence"/>
</dbReference>
<feature type="transmembrane region" description="Helical" evidence="1">
    <location>
        <begin position="33"/>
        <end position="53"/>
    </location>
</feature>
<evidence type="ECO:0000313" key="3">
    <source>
        <dbReference type="Proteomes" id="UP001057753"/>
    </source>
</evidence>
<dbReference type="Pfam" id="PF14007">
    <property type="entry name" value="YtpI"/>
    <property type="match status" value="1"/>
</dbReference>
<dbReference type="AlphaFoldDB" id="A0A9Q4AZG9"/>
<dbReference type="EMBL" id="JABXYM010000001">
    <property type="protein sequence ID" value="MCR6095534.1"/>
    <property type="molecule type" value="Genomic_DNA"/>
</dbReference>
<keyword evidence="1" id="KW-0812">Transmembrane</keyword>
<keyword evidence="1" id="KW-1133">Transmembrane helix</keyword>
<sequence length="99" mass="11106">MFLVALIFASLVAFVYLKVQQSREVEPLVKRSYSLKSSIAIGIFLISFGINSYMSLQSSVAAVVALIFLVIGSINIFFGWKQYRLLKNYSPKETSTETN</sequence>
<reference evidence="2" key="1">
    <citation type="submission" date="2020-06" db="EMBL/GenBank/DDBJ databases">
        <title>Insight into the genomes of haloalkaliphilic bacilli from Kenyan soda lakes.</title>
        <authorList>
            <person name="Mwirichia R."/>
            <person name="Villamizar G.C."/>
            <person name="Poehlein A."/>
            <person name="Mugweru J."/>
            <person name="Kipnyargis A."/>
            <person name="Kiplimo D."/>
            <person name="Orwa P."/>
            <person name="Daniel R."/>
        </authorList>
    </citation>
    <scope>NUCLEOTIDE SEQUENCE</scope>
    <source>
        <strain evidence="2">B1096_S55</strain>
    </source>
</reference>
<protein>
    <submittedName>
        <fullName evidence="2">YtpI family protein</fullName>
    </submittedName>
</protein>
<comment type="caution">
    <text evidence="2">The sequence shown here is derived from an EMBL/GenBank/DDBJ whole genome shotgun (WGS) entry which is preliminary data.</text>
</comment>
<dbReference type="InterPro" id="IPR025618">
    <property type="entry name" value="YtpI"/>
</dbReference>
<keyword evidence="1" id="KW-0472">Membrane</keyword>
<name>A0A9Q4AZG9_SALAG</name>
<accession>A0A9Q4AZG9</accession>
<organism evidence="2 3">
    <name type="scientific">Salipaludibacillus agaradhaerens</name>
    <name type="common">Bacillus agaradhaerens</name>
    <dbReference type="NCBI Taxonomy" id="76935"/>
    <lineage>
        <taxon>Bacteria</taxon>
        <taxon>Bacillati</taxon>
        <taxon>Bacillota</taxon>
        <taxon>Bacilli</taxon>
        <taxon>Bacillales</taxon>
        <taxon>Bacillaceae</taxon>
    </lineage>
</organism>
<feature type="transmembrane region" description="Helical" evidence="1">
    <location>
        <begin position="60"/>
        <end position="80"/>
    </location>
</feature>
<dbReference type="RefSeq" id="WP_257820303.1">
    <property type="nucleotide sequence ID" value="NZ_JABXYM010000001.1"/>
</dbReference>
<keyword evidence="3" id="KW-1185">Reference proteome</keyword>
<evidence type="ECO:0000313" key="2">
    <source>
        <dbReference type="EMBL" id="MCR6095534.1"/>
    </source>
</evidence>
<evidence type="ECO:0000256" key="1">
    <source>
        <dbReference type="SAM" id="Phobius"/>
    </source>
</evidence>
<gene>
    <name evidence="2" type="ORF">HXA33_03170</name>
</gene>
<proteinExistence type="predicted"/>